<evidence type="ECO:0000256" key="1">
    <source>
        <dbReference type="SAM" id="MobiDB-lite"/>
    </source>
</evidence>
<name>A0A9P5MQ47_9AGAM</name>
<feature type="transmembrane region" description="Helical" evidence="2">
    <location>
        <begin position="121"/>
        <end position="146"/>
    </location>
</feature>
<keyword evidence="2" id="KW-0812">Transmembrane</keyword>
<protein>
    <recommendedName>
        <fullName evidence="3">DUF6534 domain-containing protein</fullName>
    </recommendedName>
</protein>
<evidence type="ECO:0000313" key="4">
    <source>
        <dbReference type="EMBL" id="KAF8467147.1"/>
    </source>
</evidence>
<comment type="caution">
    <text evidence="4">The sequence shown here is derived from an EMBL/GenBank/DDBJ whole genome shotgun (WGS) entry which is preliminary data.</text>
</comment>
<dbReference type="Proteomes" id="UP000759537">
    <property type="component" value="Unassembled WGS sequence"/>
</dbReference>
<feature type="transmembrane region" description="Helical" evidence="2">
    <location>
        <begin position="12"/>
        <end position="36"/>
    </location>
</feature>
<feature type="region of interest" description="Disordered" evidence="1">
    <location>
        <begin position="318"/>
        <end position="346"/>
    </location>
</feature>
<feature type="domain" description="DUF6534" evidence="3">
    <location>
        <begin position="169"/>
        <end position="255"/>
    </location>
</feature>
<keyword evidence="2" id="KW-1133">Transmembrane helix</keyword>
<feature type="transmembrane region" description="Helical" evidence="2">
    <location>
        <begin position="89"/>
        <end position="109"/>
    </location>
</feature>
<accession>A0A9P5MQ47</accession>
<gene>
    <name evidence="4" type="ORF">DFH94DRAFT_779606</name>
</gene>
<dbReference type="AlphaFoldDB" id="A0A9P5MQ47"/>
<sequence length="346" mass="38300">MPAIINVSSTLGAVLVGCFVAIALSGVVGFQACIYFRLYPNDRPLYKTMVAAVWILDFAHTCVICSSIWEYLIANFGNVEAHVRGDVPITVAISIIITSFVTVITHLFFLRRLLHLSNFNWFIIGPTVVLAIARVVSAIVTSVFLIQLKTFPAFTAKYSYMFTLGLAISSVVDVVITFGMCFYLQESRRGFGTMDEVIDSIIVYTINNGTLTCLSTIVSMIFWLTMRKNLVFMALHFVIAKMYANSLFATLNMRRKFRGRAVPPKETANLPVLFPDSFNRSSRTGQNNVGSINMDDETDTKGLHITIEKTVLYDVDDDRGSGMGSGPSSHPNSPAIFPLKPTNLQV</sequence>
<organism evidence="4 5">
    <name type="scientific">Russula ochroleuca</name>
    <dbReference type="NCBI Taxonomy" id="152965"/>
    <lineage>
        <taxon>Eukaryota</taxon>
        <taxon>Fungi</taxon>
        <taxon>Dikarya</taxon>
        <taxon>Basidiomycota</taxon>
        <taxon>Agaricomycotina</taxon>
        <taxon>Agaricomycetes</taxon>
        <taxon>Russulales</taxon>
        <taxon>Russulaceae</taxon>
        <taxon>Russula</taxon>
    </lineage>
</organism>
<reference evidence="4" key="1">
    <citation type="submission" date="2019-10" db="EMBL/GenBank/DDBJ databases">
        <authorList>
            <consortium name="DOE Joint Genome Institute"/>
            <person name="Kuo A."/>
            <person name="Miyauchi S."/>
            <person name="Kiss E."/>
            <person name="Drula E."/>
            <person name="Kohler A."/>
            <person name="Sanchez-Garcia M."/>
            <person name="Andreopoulos B."/>
            <person name="Barry K.W."/>
            <person name="Bonito G."/>
            <person name="Buee M."/>
            <person name="Carver A."/>
            <person name="Chen C."/>
            <person name="Cichocki N."/>
            <person name="Clum A."/>
            <person name="Culley D."/>
            <person name="Crous P.W."/>
            <person name="Fauchery L."/>
            <person name="Girlanda M."/>
            <person name="Hayes R."/>
            <person name="Keri Z."/>
            <person name="LaButti K."/>
            <person name="Lipzen A."/>
            <person name="Lombard V."/>
            <person name="Magnuson J."/>
            <person name="Maillard F."/>
            <person name="Morin E."/>
            <person name="Murat C."/>
            <person name="Nolan M."/>
            <person name="Ohm R."/>
            <person name="Pangilinan J."/>
            <person name="Pereira M."/>
            <person name="Perotto S."/>
            <person name="Peter M."/>
            <person name="Riley R."/>
            <person name="Sitrit Y."/>
            <person name="Stielow B."/>
            <person name="Szollosi G."/>
            <person name="Zifcakova L."/>
            <person name="Stursova M."/>
            <person name="Spatafora J.W."/>
            <person name="Tedersoo L."/>
            <person name="Vaario L.-M."/>
            <person name="Yamada A."/>
            <person name="Yan M."/>
            <person name="Wang P."/>
            <person name="Xu J."/>
            <person name="Bruns T."/>
            <person name="Baldrian P."/>
            <person name="Vilgalys R."/>
            <person name="Henrissat B."/>
            <person name="Grigoriev I.V."/>
            <person name="Hibbett D."/>
            <person name="Nagy L.G."/>
            <person name="Martin F.M."/>
        </authorList>
    </citation>
    <scope>NUCLEOTIDE SEQUENCE</scope>
    <source>
        <strain evidence="4">Prilba</strain>
    </source>
</reference>
<evidence type="ECO:0000256" key="2">
    <source>
        <dbReference type="SAM" id="Phobius"/>
    </source>
</evidence>
<feature type="transmembrane region" description="Helical" evidence="2">
    <location>
        <begin position="230"/>
        <end position="251"/>
    </location>
</feature>
<keyword evidence="2" id="KW-0472">Membrane</keyword>
<dbReference type="InterPro" id="IPR045339">
    <property type="entry name" value="DUF6534"/>
</dbReference>
<proteinExistence type="predicted"/>
<evidence type="ECO:0000313" key="5">
    <source>
        <dbReference type="Proteomes" id="UP000759537"/>
    </source>
</evidence>
<feature type="transmembrane region" description="Helical" evidence="2">
    <location>
        <begin position="205"/>
        <end position="224"/>
    </location>
</feature>
<dbReference type="PANTHER" id="PTHR40465">
    <property type="entry name" value="CHROMOSOME 1, WHOLE GENOME SHOTGUN SEQUENCE"/>
    <property type="match status" value="1"/>
</dbReference>
<reference evidence="4" key="2">
    <citation type="journal article" date="2020" name="Nat. Commun.">
        <title>Large-scale genome sequencing of mycorrhizal fungi provides insights into the early evolution of symbiotic traits.</title>
        <authorList>
            <person name="Miyauchi S."/>
            <person name="Kiss E."/>
            <person name="Kuo A."/>
            <person name="Drula E."/>
            <person name="Kohler A."/>
            <person name="Sanchez-Garcia M."/>
            <person name="Morin E."/>
            <person name="Andreopoulos B."/>
            <person name="Barry K.W."/>
            <person name="Bonito G."/>
            <person name="Buee M."/>
            <person name="Carver A."/>
            <person name="Chen C."/>
            <person name="Cichocki N."/>
            <person name="Clum A."/>
            <person name="Culley D."/>
            <person name="Crous P.W."/>
            <person name="Fauchery L."/>
            <person name="Girlanda M."/>
            <person name="Hayes R.D."/>
            <person name="Keri Z."/>
            <person name="LaButti K."/>
            <person name="Lipzen A."/>
            <person name="Lombard V."/>
            <person name="Magnuson J."/>
            <person name="Maillard F."/>
            <person name="Murat C."/>
            <person name="Nolan M."/>
            <person name="Ohm R.A."/>
            <person name="Pangilinan J."/>
            <person name="Pereira M.F."/>
            <person name="Perotto S."/>
            <person name="Peter M."/>
            <person name="Pfister S."/>
            <person name="Riley R."/>
            <person name="Sitrit Y."/>
            <person name="Stielow J.B."/>
            <person name="Szollosi G."/>
            <person name="Zifcakova L."/>
            <person name="Stursova M."/>
            <person name="Spatafora J.W."/>
            <person name="Tedersoo L."/>
            <person name="Vaario L.M."/>
            <person name="Yamada A."/>
            <person name="Yan M."/>
            <person name="Wang P."/>
            <person name="Xu J."/>
            <person name="Bruns T."/>
            <person name="Baldrian P."/>
            <person name="Vilgalys R."/>
            <person name="Dunand C."/>
            <person name="Henrissat B."/>
            <person name="Grigoriev I.V."/>
            <person name="Hibbett D."/>
            <person name="Nagy L.G."/>
            <person name="Martin F.M."/>
        </authorList>
    </citation>
    <scope>NUCLEOTIDE SEQUENCE</scope>
    <source>
        <strain evidence="4">Prilba</strain>
    </source>
</reference>
<feature type="transmembrane region" description="Helical" evidence="2">
    <location>
        <begin position="158"/>
        <end position="184"/>
    </location>
</feature>
<dbReference type="PANTHER" id="PTHR40465:SF1">
    <property type="entry name" value="DUF6534 DOMAIN-CONTAINING PROTEIN"/>
    <property type="match status" value="1"/>
</dbReference>
<dbReference type="Pfam" id="PF20152">
    <property type="entry name" value="DUF6534"/>
    <property type="match status" value="1"/>
</dbReference>
<dbReference type="OrthoDB" id="3206554at2759"/>
<dbReference type="EMBL" id="WHVB01000037">
    <property type="protein sequence ID" value="KAF8467147.1"/>
    <property type="molecule type" value="Genomic_DNA"/>
</dbReference>
<keyword evidence="5" id="KW-1185">Reference proteome</keyword>
<evidence type="ECO:0000259" key="3">
    <source>
        <dbReference type="Pfam" id="PF20152"/>
    </source>
</evidence>
<feature type="transmembrane region" description="Helical" evidence="2">
    <location>
        <begin position="48"/>
        <end position="69"/>
    </location>
</feature>